<dbReference type="InterPro" id="IPR050204">
    <property type="entry name" value="AraC_XylS_family_regulators"/>
</dbReference>
<evidence type="ECO:0000256" key="2">
    <source>
        <dbReference type="ARBA" id="ARBA00023125"/>
    </source>
</evidence>
<dbReference type="PANTHER" id="PTHR46796:SF15">
    <property type="entry name" value="BLL1074 PROTEIN"/>
    <property type="match status" value="1"/>
</dbReference>
<keyword evidence="2" id="KW-0238">DNA-binding</keyword>
<organism evidence="5 6">
    <name type="scientific">Bradyrhizobium jicamae</name>
    <dbReference type="NCBI Taxonomy" id="280332"/>
    <lineage>
        <taxon>Bacteria</taxon>
        <taxon>Pseudomonadati</taxon>
        <taxon>Pseudomonadota</taxon>
        <taxon>Alphaproteobacteria</taxon>
        <taxon>Hyphomicrobiales</taxon>
        <taxon>Nitrobacteraceae</taxon>
        <taxon>Bradyrhizobium</taxon>
    </lineage>
</organism>
<evidence type="ECO:0000313" key="5">
    <source>
        <dbReference type="EMBL" id="KRR10675.1"/>
    </source>
</evidence>
<protein>
    <recommendedName>
        <fullName evidence="4">HTH araC/xylS-type domain-containing protein</fullName>
    </recommendedName>
</protein>
<evidence type="ECO:0000259" key="4">
    <source>
        <dbReference type="PROSITE" id="PS01124"/>
    </source>
</evidence>
<dbReference type="RefSeq" id="WP_057834970.1">
    <property type="nucleotide sequence ID" value="NZ_LLXZ01000057.1"/>
</dbReference>
<dbReference type="SUPFAM" id="SSF46689">
    <property type="entry name" value="Homeodomain-like"/>
    <property type="match status" value="1"/>
</dbReference>
<dbReference type="GO" id="GO:0043565">
    <property type="term" value="F:sequence-specific DNA binding"/>
    <property type="evidence" value="ECO:0007669"/>
    <property type="project" value="InterPro"/>
</dbReference>
<keyword evidence="1" id="KW-0805">Transcription regulation</keyword>
<name>A0A0R3LZV4_9BRAD</name>
<reference evidence="5 6" key="1">
    <citation type="submission" date="2014-03" db="EMBL/GenBank/DDBJ databases">
        <title>Bradyrhizobium valentinum sp. nov., isolated from effective nodules of Lupinus mariae-josephae, a lupine endemic of basic-lime soils in Eastern Spain.</title>
        <authorList>
            <person name="Duran D."/>
            <person name="Rey L."/>
            <person name="Navarro A."/>
            <person name="Busquets A."/>
            <person name="Imperial J."/>
            <person name="Ruiz-Argueso T."/>
        </authorList>
    </citation>
    <scope>NUCLEOTIDE SEQUENCE [LARGE SCALE GENOMIC DNA]</scope>
    <source>
        <strain evidence="5 6">PAC68</strain>
    </source>
</reference>
<dbReference type="SMART" id="SM00342">
    <property type="entry name" value="HTH_ARAC"/>
    <property type="match status" value="1"/>
</dbReference>
<dbReference type="Proteomes" id="UP000050863">
    <property type="component" value="Unassembled WGS sequence"/>
</dbReference>
<feature type="domain" description="HTH araC/xylS-type" evidence="4">
    <location>
        <begin position="171"/>
        <end position="254"/>
    </location>
</feature>
<proteinExistence type="predicted"/>
<dbReference type="PROSITE" id="PS01124">
    <property type="entry name" value="HTH_ARAC_FAMILY_2"/>
    <property type="match status" value="1"/>
</dbReference>
<evidence type="ECO:0000256" key="3">
    <source>
        <dbReference type="ARBA" id="ARBA00023163"/>
    </source>
</evidence>
<dbReference type="AlphaFoldDB" id="A0A0R3LZV4"/>
<dbReference type="Pfam" id="PF12833">
    <property type="entry name" value="HTH_18"/>
    <property type="match status" value="1"/>
</dbReference>
<comment type="caution">
    <text evidence="5">The sequence shown here is derived from an EMBL/GenBank/DDBJ whole genome shotgun (WGS) entry which is preliminary data.</text>
</comment>
<evidence type="ECO:0000313" key="6">
    <source>
        <dbReference type="Proteomes" id="UP000050863"/>
    </source>
</evidence>
<accession>A0A0R3LZV4</accession>
<sequence>MANQISRADEDGERLFARSAFYAEFAPPESHSRLVDSIYVLKDCGRLTANRLAFASPFRELTFSIREPASPGLGRSGKVVVNEPNFAHRRKDRAFFGWIIGIKFKPNWPYPLHAEDPVIVACQNSLARVISEGPSSLAILAPLDQVLLALSRQTRHGSIASRDYFDTPHDRVARLASHVGGSVRTLHRRMKASTGVAPKRFLAVQRFRRSVYEIATRNAGLSLVAFNLGFSDQAHLTREFQRHAGVSPGAFKQTWLGRHARAVRFLQDAGPSARLRMAVWPFEATAHSPLKRRTRHRT</sequence>
<keyword evidence="3" id="KW-0804">Transcription</keyword>
<dbReference type="EMBL" id="LLXZ01000057">
    <property type="protein sequence ID" value="KRR10675.1"/>
    <property type="molecule type" value="Genomic_DNA"/>
</dbReference>
<dbReference type="Gene3D" id="1.10.10.60">
    <property type="entry name" value="Homeodomain-like"/>
    <property type="match status" value="1"/>
</dbReference>
<dbReference type="InterPro" id="IPR018060">
    <property type="entry name" value="HTH_AraC"/>
</dbReference>
<dbReference type="OrthoDB" id="9805730at2"/>
<gene>
    <name evidence="5" type="ORF">CQ12_19615</name>
</gene>
<dbReference type="STRING" id="280332.CQ12_19615"/>
<dbReference type="InterPro" id="IPR009057">
    <property type="entry name" value="Homeodomain-like_sf"/>
</dbReference>
<dbReference type="GO" id="GO:0003700">
    <property type="term" value="F:DNA-binding transcription factor activity"/>
    <property type="evidence" value="ECO:0007669"/>
    <property type="project" value="InterPro"/>
</dbReference>
<dbReference type="PANTHER" id="PTHR46796">
    <property type="entry name" value="HTH-TYPE TRANSCRIPTIONAL ACTIVATOR RHAS-RELATED"/>
    <property type="match status" value="1"/>
</dbReference>
<keyword evidence="6" id="KW-1185">Reference proteome</keyword>
<evidence type="ECO:0000256" key="1">
    <source>
        <dbReference type="ARBA" id="ARBA00023015"/>
    </source>
</evidence>